<dbReference type="Pfam" id="PF02519">
    <property type="entry name" value="Auxin_inducible"/>
    <property type="match status" value="1"/>
</dbReference>
<comment type="similarity">
    <text evidence="1">Belongs to the ARG7 family.</text>
</comment>
<dbReference type="GO" id="GO:0009733">
    <property type="term" value="P:response to auxin"/>
    <property type="evidence" value="ECO:0007669"/>
    <property type="project" value="InterPro"/>
</dbReference>
<organism evidence="2">
    <name type="scientific">Solanum chilense</name>
    <name type="common">Tomato</name>
    <name type="synonym">Lycopersicon chilense</name>
    <dbReference type="NCBI Taxonomy" id="4083"/>
    <lineage>
        <taxon>Eukaryota</taxon>
        <taxon>Viridiplantae</taxon>
        <taxon>Streptophyta</taxon>
        <taxon>Embryophyta</taxon>
        <taxon>Tracheophyta</taxon>
        <taxon>Spermatophyta</taxon>
        <taxon>Magnoliopsida</taxon>
        <taxon>eudicotyledons</taxon>
        <taxon>Gunneridae</taxon>
        <taxon>Pentapetalae</taxon>
        <taxon>asterids</taxon>
        <taxon>lamiids</taxon>
        <taxon>Solanales</taxon>
        <taxon>Solanaceae</taxon>
        <taxon>Solanoideae</taxon>
        <taxon>Solaneae</taxon>
        <taxon>Solanum</taxon>
        <taxon>Solanum subgen. Lycopersicon</taxon>
    </lineage>
</organism>
<reference evidence="2" key="1">
    <citation type="submission" date="2019-05" db="EMBL/GenBank/DDBJ databases">
        <title>The de novo reference genome and transcriptome assemblies of the wild tomato species Solanum chilense.</title>
        <authorList>
            <person name="Stam R."/>
            <person name="Nosenko T."/>
            <person name="Hoerger A.C."/>
            <person name="Stephan W."/>
            <person name="Seidel M.A."/>
            <person name="Kuhn J.M.M."/>
            <person name="Haberer G."/>
            <person name="Tellier A."/>
        </authorList>
    </citation>
    <scope>NUCLEOTIDE SEQUENCE</scope>
    <source>
        <tissue evidence="2">Mature leaves</tissue>
    </source>
</reference>
<dbReference type="AlphaFoldDB" id="A0A6N2BNE0"/>
<gene>
    <name evidence="2" type="ORF">EJD97_009303</name>
</gene>
<protein>
    <submittedName>
        <fullName evidence="2">Uncharacterized protein</fullName>
    </submittedName>
</protein>
<dbReference type="PANTHER" id="PTHR31374">
    <property type="entry name" value="AUXIN-INDUCED PROTEIN-LIKE-RELATED"/>
    <property type="match status" value="1"/>
</dbReference>
<accession>A0A6N2BNE0</accession>
<dbReference type="PANTHER" id="PTHR31374:SF227">
    <property type="entry name" value="INDOLE-3-ACETIC ACID-INDUCED PROTEIN ARG7-LIKE"/>
    <property type="match status" value="1"/>
</dbReference>
<evidence type="ECO:0000313" key="2">
    <source>
        <dbReference type="EMBL" id="TMW95160.1"/>
    </source>
</evidence>
<dbReference type="InterPro" id="IPR003676">
    <property type="entry name" value="SAUR_fam"/>
</dbReference>
<dbReference type="EMBL" id="RXGB01002437">
    <property type="protein sequence ID" value="TMW95160.1"/>
    <property type="molecule type" value="Genomic_DNA"/>
</dbReference>
<proteinExistence type="inferred from homology"/>
<sequence>MSSCNKIRRIVKFRQMLQRWRKKAATTSSSRRHVPKDVPTGHVAVLVGPNYKRFIVRTTYLNHSMFKKLLAQTEEEYGFTSSGPLVIPCDEYLFEELLRYMARFDYANNNNNIMKHFEDFQRYCHVDIRSDIDFLGDSRPLLYNKSVC</sequence>
<comment type="caution">
    <text evidence="2">The sequence shown here is derived from an EMBL/GenBank/DDBJ whole genome shotgun (WGS) entry which is preliminary data.</text>
</comment>
<evidence type="ECO:0000256" key="1">
    <source>
        <dbReference type="ARBA" id="ARBA00006974"/>
    </source>
</evidence>
<name>A0A6N2BNE0_SOLCI</name>